<evidence type="ECO:0000256" key="1">
    <source>
        <dbReference type="SAM" id="SignalP"/>
    </source>
</evidence>
<comment type="caution">
    <text evidence="2">The sequence shown here is derived from an EMBL/GenBank/DDBJ whole genome shotgun (WGS) entry which is preliminary data.</text>
</comment>
<dbReference type="Gene3D" id="2.60.40.1930">
    <property type="match status" value="1"/>
</dbReference>
<feature type="chain" id="PRO_5017719076" evidence="1">
    <location>
        <begin position="22"/>
        <end position="905"/>
    </location>
</feature>
<sequence length="905" mass="98793">MNLKRYALFLLLTAFCLPALAQRDTVSLNTIVTKTSKQIATYPFEKVYLHLDKPYYAAGDTIWFKAYVTMDNHLPTQISNVVYVDIANGQDSISRLLKLPIVNGVASGSLPLLPADFRQGNYHLRAYTAYMRNYEPEYFFNKNVVIGNAVQNEVATNASFKSTVNGGATKVNAAITYKEQSNTLLSNKKVTWTVVSNGEEISKGKGTTDANGILTAEFTGSAGPIKNGTLVTVIDMGNRKAVTSSFPLKNFVGGNDIQFFPEGGELITGVRSKVAFKAINNNGTGTDVKGDVTDNTGTVVATITSAHLGMGFFAFTPEEGKTYKANVTYTDGNKGSYDMPRIRTSGINLSAYNNDPENLTIKISANSTYFQANQGKVYYIIAQSGGAVFFAAQTSLTSAIYSAAIPKSKFPTGLVQLTLLTDHGVALSERVVFMQHNDALNLSLTSAAKSYTTRQKVRLAVSAKNKTLPVAGNFSISVIDETKVPFDESSETTILTSLLLTSDLKGYIEKPNYYFGKDAAAADNLDILMLTQGYRRISYRNIIAGKAPNITILPEQNGLEVSGVLRNSTGMTISKGYVKLQVPSKNFFAESVTDMVGNFRFSKLNFADSSKVIITGRASNTPSRNLVVTANDETYQYPSKNNMTGDEVVNIDSTFKDYLQNSKRRYDNLHILKEVVIKSTVIKPASHSNFPALTGLPALADQTVDGSRLKGCNNLMTCLPSMLLGVTVDNNIIYLARNYNSDKKPMQVFLNGMPVDFTSLSTVSVAEVDNIEVFKNTGVSGIDAQYGTAGLVEITLKKKEKGTKVSFAQLQELIPPPNILTIMPLGYAINREFYSPKYDVIKTGNLGGDLRTTIYWNPKVVTDKTTGATFVEFYNADGRGTYKATIEGMDADGNLGRYVYRYTVK</sequence>
<evidence type="ECO:0000313" key="3">
    <source>
        <dbReference type="Proteomes" id="UP000260823"/>
    </source>
</evidence>
<dbReference type="EMBL" id="QWDE01000001">
    <property type="protein sequence ID" value="RFZ85441.1"/>
    <property type="molecule type" value="Genomic_DNA"/>
</dbReference>
<accession>A0A3E2NWZ0</accession>
<gene>
    <name evidence="2" type="ORF">DYU05_07545</name>
</gene>
<evidence type="ECO:0000313" key="2">
    <source>
        <dbReference type="EMBL" id="RFZ85441.1"/>
    </source>
</evidence>
<dbReference type="Gene3D" id="2.60.40.10">
    <property type="entry name" value="Immunoglobulins"/>
    <property type="match status" value="1"/>
</dbReference>
<dbReference type="InterPro" id="IPR013783">
    <property type="entry name" value="Ig-like_fold"/>
</dbReference>
<proteinExistence type="predicted"/>
<feature type="signal peptide" evidence="1">
    <location>
        <begin position="1"/>
        <end position="21"/>
    </location>
</feature>
<reference evidence="2 3" key="1">
    <citation type="submission" date="2018-08" db="EMBL/GenBank/DDBJ databases">
        <title>Mucilaginibacter terrae sp. nov., isolated from manganese diggings.</title>
        <authorList>
            <person name="Huang Y."/>
            <person name="Zhou Z."/>
        </authorList>
    </citation>
    <scope>NUCLEOTIDE SEQUENCE [LARGE SCALE GENOMIC DNA]</scope>
    <source>
        <strain evidence="2 3">ZH6</strain>
    </source>
</reference>
<protein>
    <submittedName>
        <fullName evidence="2">Carboxypeptidase regulatory-like domain-containing protein</fullName>
    </submittedName>
</protein>
<dbReference type="AlphaFoldDB" id="A0A3E2NWZ0"/>
<keyword evidence="2" id="KW-0645">Protease</keyword>
<dbReference type="OrthoDB" id="609485at2"/>
<keyword evidence="3" id="KW-1185">Reference proteome</keyword>
<keyword evidence="2" id="KW-0121">Carboxypeptidase</keyword>
<name>A0A3E2NWZ0_9SPHI</name>
<dbReference type="GO" id="GO:0004180">
    <property type="term" value="F:carboxypeptidase activity"/>
    <property type="evidence" value="ECO:0007669"/>
    <property type="project" value="UniProtKB-KW"/>
</dbReference>
<dbReference type="Proteomes" id="UP000260823">
    <property type="component" value="Unassembled WGS sequence"/>
</dbReference>
<organism evidence="2 3">
    <name type="scientific">Mucilaginibacter terrenus</name>
    <dbReference type="NCBI Taxonomy" id="2482727"/>
    <lineage>
        <taxon>Bacteria</taxon>
        <taxon>Pseudomonadati</taxon>
        <taxon>Bacteroidota</taxon>
        <taxon>Sphingobacteriia</taxon>
        <taxon>Sphingobacteriales</taxon>
        <taxon>Sphingobacteriaceae</taxon>
        <taxon>Mucilaginibacter</taxon>
    </lineage>
</organism>
<dbReference type="RefSeq" id="WP_117382340.1">
    <property type="nucleotide sequence ID" value="NZ_QWDE01000001.1"/>
</dbReference>
<keyword evidence="2" id="KW-0378">Hydrolase</keyword>
<keyword evidence="1" id="KW-0732">Signal</keyword>